<dbReference type="Proteomes" id="UP000824540">
    <property type="component" value="Unassembled WGS sequence"/>
</dbReference>
<gene>
    <name evidence="1" type="ORF">JZ751_009260</name>
</gene>
<comment type="caution">
    <text evidence="1">The sequence shown here is derived from an EMBL/GenBank/DDBJ whole genome shotgun (WGS) entry which is preliminary data.</text>
</comment>
<dbReference type="EMBL" id="JAFBMS010000166">
    <property type="protein sequence ID" value="KAG9334028.1"/>
    <property type="molecule type" value="Genomic_DNA"/>
</dbReference>
<name>A0A8T2N8B8_9TELE</name>
<keyword evidence="2" id="KW-1185">Reference proteome</keyword>
<accession>A0A8T2N8B8</accession>
<reference evidence="1" key="1">
    <citation type="thesis" date="2021" institute="BYU ScholarsArchive" country="Provo, UT, USA">
        <title>Applications of and Algorithms for Genome Assembly and Genomic Analyses with an Emphasis on Marine Teleosts.</title>
        <authorList>
            <person name="Pickett B.D."/>
        </authorList>
    </citation>
    <scope>NUCLEOTIDE SEQUENCE</scope>
    <source>
        <strain evidence="1">HI-2016</strain>
    </source>
</reference>
<sequence length="76" mass="8792">MSFTKQQQLVYLYSRWSLSSLSPHRKLTALFFKSPIQSSSWIRLSHPQHTDEGTLYPREISAPPLTWLACSARLIT</sequence>
<evidence type="ECO:0000313" key="2">
    <source>
        <dbReference type="Proteomes" id="UP000824540"/>
    </source>
</evidence>
<dbReference type="AlphaFoldDB" id="A0A8T2N8B8"/>
<protein>
    <submittedName>
        <fullName evidence="1">Uncharacterized protein</fullName>
    </submittedName>
</protein>
<proteinExistence type="predicted"/>
<evidence type="ECO:0000313" key="1">
    <source>
        <dbReference type="EMBL" id="KAG9334028.1"/>
    </source>
</evidence>
<organism evidence="1 2">
    <name type="scientific">Albula glossodonta</name>
    <name type="common">roundjaw bonefish</name>
    <dbReference type="NCBI Taxonomy" id="121402"/>
    <lineage>
        <taxon>Eukaryota</taxon>
        <taxon>Metazoa</taxon>
        <taxon>Chordata</taxon>
        <taxon>Craniata</taxon>
        <taxon>Vertebrata</taxon>
        <taxon>Euteleostomi</taxon>
        <taxon>Actinopterygii</taxon>
        <taxon>Neopterygii</taxon>
        <taxon>Teleostei</taxon>
        <taxon>Albuliformes</taxon>
        <taxon>Albulidae</taxon>
        <taxon>Albula</taxon>
    </lineage>
</organism>